<name>A0A370E0G3_9GAMM</name>
<protein>
    <submittedName>
        <fullName evidence="1">Uncharacterized protein</fullName>
    </submittedName>
</protein>
<dbReference type="AlphaFoldDB" id="A0A370E0G3"/>
<dbReference type="EMBL" id="QFXD01000124">
    <property type="protein sequence ID" value="RDH91344.1"/>
    <property type="molecule type" value="Genomic_DNA"/>
</dbReference>
<organism evidence="1 2">
    <name type="scientific">endosymbiont of Lamellibrachia luymesi</name>
    <dbReference type="NCBI Taxonomy" id="2200907"/>
    <lineage>
        <taxon>Bacteria</taxon>
        <taxon>Pseudomonadati</taxon>
        <taxon>Pseudomonadota</taxon>
        <taxon>Gammaproteobacteria</taxon>
        <taxon>sulfur-oxidizing symbionts</taxon>
    </lineage>
</organism>
<dbReference type="Pfam" id="PF10134">
    <property type="entry name" value="RPA"/>
    <property type="match status" value="1"/>
</dbReference>
<comment type="caution">
    <text evidence="1">The sequence shown here is derived from an EMBL/GenBank/DDBJ whole genome shotgun (WGS) entry which is preliminary data.</text>
</comment>
<evidence type="ECO:0000313" key="1">
    <source>
        <dbReference type="EMBL" id="RDH91344.1"/>
    </source>
</evidence>
<dbReference type="InterPro" id="IPR018777">
    <property type="entry name" value="Replication_initiator_prot_A"/>
</dbReference>
<dbReference type="Proteomes" id="UP000255508">
    <property type="component" value="Unassembled WGS sequence"/>
</dbReference>
<gene>
    <name evidence="1" type="ORF">DIZ79_06405</name>
</gene>
<evidence type="ECO:0000313" key="2">
    <source>
        <dbReference type="Proteomes" id="UP000255508"/>
    </source>
</evidence>
<reference evidence="1 2" key="1">
    <citation type="journal article" date="2018" name="ISME J.">
        <title>Endosymbiont genomes yield clues of tubeworm success.</title>
        <authorList>
            <person name="Li Y."/>
            <person name="Liles M.R."/>
            <person name="Halanych K.M."/>
        </authorList>
    </citation>
    <scope>NUCLEOTIDE SEQUENCE [LARGE SCALE GENOMIC DNA]</scope>
    <source>
        <strain evidence="1">A1422</strain>
    </source>
</reference>
<accession>A0A370E0G3</accession>
<sequence>MGSITDKTKSIAGRAKTAKTRELDQLEIFMADIVDASPKNDHASMMFPFFTVSKIKDMKKRVYHDDKGQEVLTLDPSGRGLATIWDKDILLFCMSQIIAAINRGEKISRTVKVEIFSVLKATRRTTNSSAYENIEDALVRLRGTTILTPISTGGVTITKGFGFIENFEITSSGREREVKRKDGETLTKKTVLCFEVTLSEWIFNALMAKEALQQLKLMSRAMNKNHSNDLSR</sequence>
<proteinExistence type="predicted"/>